<dbReference type="Pfam" id="PF00817">
    <property type="entry name" value="IMS"/>
    <property type="match status" value="1"/>
</dbReference>
<feature type="domain" description="UmuC" evidence="1">
    <location>
        <begin position="15"/>
        <end position="262"/>
    </location>
</feature>
<evidence type="ECO:0000313" key="3">
    <source>
        <dbReference type="Proteomes" id="UP001316803"/>
    </source>
</evidence>
<dbReference type="Proteomes" id="UP001316803">
    <property type="component" value="Unassembled WGS sequence"/>
</dbReference>
<dbReference type="AlphaFoldDB" id="A0AAN8I4S9"/>
<reference evidence="2 3" key="1">
    <citation type="submission" date="2022-12" db="EMBL/GenBank/DDBJ databases">
        <title>Genomic features and morphological characterization of a novel Knufia sp. strain isolated from spacecraft assembly facility.</title>
        <authorList>
            <person name="Teixeira M."/>
            <person name="Chander A.M."/>
            <person name="Stajich J.E."/>
            <person name="Venkateswaran K."/>
        </authorList>
    </citation>
    <scope>NUCLEOTIDE SEQUENCE [LARGE SCALE GENOMIC DNA]</scope>
    <source>
        <strain evidence="2 3">FJI-L2-BK-P2</strain>
    </source>
</reference>
<dbReference type="PANTHER" id="PTHR46404:SF1">
    <property type="entry name" value="DNA POLYMERASE IOTA"/>
    <property type="match status" value="1"/>
</dbReference>
<dbReference type="PROSITE" id="PS50173">
    <property type="entry name" value="UMUC"/>
    <property type="match status" value="1"/>
</dbReference>
<dbReference type="GO" id="GO:0006281">
    <property type="term" value="P:DNA repair"/>
    <property type="evidence" value="ECO:0007669"/>
    <property type="project" value="InterPro"/>
</dbReference>
<dbReference type="InterPro" id="IPR043128">
    <property type="entry name" value="Rev_trsase/Diguanyl_cyclase"/>
</dbReference>
<dbReference type="GO" id="GO:0070987">
    <property type="term" value="P:error-free translesion synthesis"/>
    <property type="evidence" value="ECO:0007669"/>
    <property type="project" value="UniProtKB-ARBA"/>
</dbReference>
<protein>
    <recommendedName>
        <fullName evidence="1">UmuC domain-containing protein</fullName>
    </recommendedName>
</protein>
<organism evidence="2 3">
    <name type="scientific">Knufia fluminis</name>
    <dbReference type="NCBI Taxonomy" id="191047"/>
    <lineage>
        <taxon>Eukaryota</taxon>
        <taxon>Fungi</taxon>
        <taxon>Dikarya</taxon>
        <taxon>Ascomycota</taxon>
        <taxon>Pezizomycotina</taxon>
        <taxon>Eurotiomycetes</taxon>
        <taxon>Chaetothyriomycetidae</taxon>
        <taxon>Chaetothyriales</taxon>
        <taxon>Trichomeriaceae</taxon>
        <taxon>Knufia</taxon>
    </lineage>
</organism>
<dbReference type="GO" id="GO:0003684">
    <property type="term" value="F:damaged DNA binding"/>
    <property type="evidence" value="ECO:0007669"/>
    <property type="project" value="InterPro"/>
</dbReference>
<dbReference type="EMBL" id="JAKLMC020000027">
    <property type="protein sequence ID" value="KAK5950330.1"/>
    <property type="molecule type" value="Genomic_DNA"/>
</dbReference>
<dbReference type="Gene3D" id="3.40.1170.60">
    <property type="match status" value="1"/>
</dbReference>
<name>A0AAN8I4S9_9EURO</name>
<evidence type="ECO:0000259" key="1">
    <source>
        <dbReference type="PROSITE" id="PS50173"/>
    </source>
</evidence>
<dbReference type="SUPFAM" id="SSF56672">
    <property type="entry name" value="DNA/RNA polymerases"/>
    <property type="match status" value="1"/>
</dbReference>
<dbReference type="InterPro" id="IPR036775">
    <property type="entry name" value="DNA_pol_Y-fam_lit_finger_sf"/>
</dbReference>
<dbReference type="Gene3D" id="3.30.1490.100">
    <property type="entry name" value="DNA polymerase, Y-family, little finger domain"/>
    <property type="match status" value="1"/>
</dbReference>
<dbReference type="FunFam" id="3.40.1170.60:FF:000006">
    <property type="entry name" value="DNA polymerase iota"/>
    <property type="match status" value="1"/>
</dbReference>
<evidence type="ECO:0000313" key="2">
    <source>
        <dbReference type="EMBL" id="KAK5950330.1"/>
    </source>
</evidence>
<gene>
    <name evidence="2" type="ORF">OHC33_008549</name>
</gene>
<sequence length="590" mass="67112">MQWDRGQKRDEDRIIIHFDYDAFYASVVENENPALKSVPLAIQQKQIVVTCNYEARRRGLRKLQLITEAKRVCPEAVIVLGEDLTRFRNASKDLCSFLRERMWSGRLERLGFDEVWLDCTDMIEFNHALLNKNDLERSFFCTDKDDPTCGFEYDARTVFGPTYPQYAASEGVLNEDDRRLQLRLLLGSHFARYLRHELESQKGYTATVGIATNKTLSKLVGNVNKPKNQTTLMPPLVDNNGKEGTIHQFMDAHDIGKVPGIGFKLAQKIRAHVLGRDADHEEGLVYGGTREHVTVRDVRLHATIGPDKLEEILSGPGSQKGIGGRIWDLLNGYDETEVSKVKRVPSQISQEDSYMKYLHTFEQVRQQLFLLAERLIRRMHLDTMEDDEEAGSDSTTTRRWLAHPRTLRLTTRPRPPLNADGTRVRSFNRISHSAPMPNFVFSLTEAPSVLADKLVDSTLTPMFRKLHPERNGWNLSLVNIAATNMAETAADSKDSEGRDIGRMFRRQEDVLKDFKVVESEDTAPLEGIDEIDAQLGLAEKSTMQGSDNVDDEGDWLDEEQAEVGQVYDCRTCGQRMPLFAADAHIRFHTT</sequence>
<dbReference type="GO" id="GO:0003887">
    <property type="term" value="F:DNA-directed DNA polymerase activity"/>
    <property type="evidence" value="ECO:0007669"/>
    <property type="project" value="TreeGrafter"/>
</dbReference>
<proteinExistence type="predicted"/>
<dbReference type="Pfam" id="PF11799">
    <property type="entry name" value="IMS_C"/>
    <property type="match status" value="1"/>
</dbReference>
<comment type="caution">
    <text evidence="2">The sequence shown here is derived from an EMBL/GenBank/DDBJ whole genome shotgun (WGS) entry which is preliminary data.</text>
</comment>
<dbReference type="InterPro" id="IPR001126">
    <property type="entry name" value="UmuC"/>
</dbReference>
<keyword evidence="3" id="KW-1185">Reference proteome</keyword>
<dbReference type="PANTHER" id="PTHR46404">
    <property type="entry name" value="DNA POLYMERASE IOTA"/>
    <property type="match status" value="1"/>
</dbReference>
<accession>A0AAN8I4S9</accession>
<dbReference type="Gene3D" id="3.30.70.270">
    <property type="match status" value="1"/>
</dbReference>
<dbReference type="InterPro" id="IPR017961">
    <property type="entry name" value="DNA_pol_Y-fam_little_finger"/>
</dbReference>
<dbReference type="InterPro" id="IPR043502">
    <property type="entry name" value="DNA/RNA_pol_sf"/>
</dbReference>